<name>A0AAW0SH59_SCYPA</name>
<evidence type="ECO:0000313" key="3">
    <source>
        <dbReference type="Proteomes" id="UP001487740"/>
    </source>
</evidence>
<dbReference type="EMBL" id="JARAKH010000240">
    <property type="protein sequence ID" value="KAK8374720.1"/>
    <property type="molecule type" value="Genomic_DNA"/>
</dbReference>
<feature type="non-terminal residue" evidence="2">
    <location>
        <position position="1"/>
    </location>
</feature>
<dbReference type="AlphaFoldDB" id="A0AAW0SH59"/>
<reference evidence="2 3" key="1">
    <citation type="submission" date="2023-03" db="EMBL/GenBank/DDBJ databases">
        <title>High-quality genome of Scylla paramamosain provides insights in environmental adaptation.</title>
        <authorList>
            <person name="Zhang L."/>
        </authorList>
    </citation>
    <scope>NUCLEOTIDE SEQUENCE [LARGE SCALE GENOMIC DNA]</scope>
    <source>
        <strain evidence="2">LZ_2023a</strain>
        <tissue evidence="2">Muscle</tissue>
    </source>
</reference>
<sequence>SCVCVCVLVSTLVSHLRTPGFESPVHLAASRVPSPEGDAPGNHNNRRRGTKPIRELQFTVRVSATLQGLLEESS</sequence>
<evidence type="ECO:0000256" key="1">
    <source>
        <dbReference type="SAM" id="MobiDB-lite"/>
    </source>
</evidence>
<organism evidence="2 3">
    <name type="scientific">Scylla paramamosain</name>
    <name type="common">Mud crab</name>
    <dbReference type="NCBI Taxonomy" id="85552"/>
    <lineage>
        <taxon>Eukaryota</taxon>
        <taxon>Metazoa</taxon>
        <taxon>Ecdysozoa</taxon>
        <taxon>Arthropoda</taxon>
        <taxon>Crustacea</taxon>
        <taxon>Multicrustacea</taxon>
        <taxon>Malacostraca</taxon>
        <taxon>Eumalacostraca</taxon>
        <taxon>Eucarida</taxon>
        <taxon>Decapoda</taxon>
        <taxon>Pleocyemata</taxon>
        <taxon>Brachyura</taxon>
        <taxon>Eubrachyura</taxon>
        <taxon>Portunoidea</taxon>
        <taxon>Portunidae</taxon>
        <taxon>Portuninae</taxon>
        <taxon>Scylla</taxon>
    </lineage>
</organism>
<comment type="caution">
    <text evidence="2">The sequence shown here is derived from an EMBL/GenBank/DDBJ whole genome shotgun (WGS) entry which is preliminary data.</text>
</comment>
<accession>A0AAW0SH59</accession>
<gene>
    <name evidence="2" type="ORF">O3P69_011692</name>
</gene>
<dbReference type="Proteomes" id="UP001487740">
    <property type="component" value="Unassembled WGS sequence"/>
</dbReference>
<proteinExistence type="predicted"/>
<protein>
    <submittedName>
        <fullName evidence="2">Uncharacterized protein</fullName>
    </submittedName>
</protein>
<keyword evidence="3" id="KW-1185">Reference proteome</keyword>
<evidence type="ECO:0000313" key="2">
    <source>
        <dbReference type="EMBL" id="KAK8374720.1"/>
    </source>
</evidence>
<feature type="region of interest" description="Disordered" evidence="1">
    <location>
        <begin position="30"/>
        <end position="53"/>
    </location>
</feature>